<dbReference type="SUPFAM" id="SSF51197">
    <property type="entry name" value="Clavaminate synthase-like"/>
    <property type="match status" value="1"/>
</dbReference>
<dbReference type="PANTHER" id="PTHR34986">
    <property type="entry name" value="EVOLVED BETA-GALACTOSIDASE SUBUNIT BETA"/>
    <property type="match status" value="1"/>
</dbReference>
<dbReference type="GO" id="GO:0005829">
    <property type="term" value="C:cytosol"/>
    <property type="evidence" value="ECO:0007669"/>
    <property type="project" value="TreeGrafter"/>
</dbReference>
<accession>A0A1X7CW74</accession>
<evidence type="ECO:0000313" key="2">
    <source>
        <dbReference type="Proteomes" id="UP000192906"/>
    </source>
</evidence>
<dbReference type="InterPro" id="IPR037012">
    <property type="entry name" value="NanQ/TabA/YiaL_sf"/>
</dbReference>
<keyword evidence="2" id="KW-1185">Reference proteome</keyword>
<dbReference type="EMBL" id="FWZU01000002">
    <property type="protein sequence ID" value="SMF03942.1"/>
    <property type="molecule type" value="Genomic_DNA"/>
</dbReference>
<dbReference type="Pfam" id="PF04074">
    <property type="entry name" value="DUF386"/>
    <property type="match status" value="1"/>
</dbReference>
<gene>
    <name evidence="1" type="ORF">SAMN06295933_1323</name>
</gene>
<dbReference type="RefSeq" id="WP_085100116.1">
    <property type="nucleotide sequence ID" value="NZ_FWZU01000002.1"/>
</dbReference>
<dbReference type="STRING" id="1519643.SAMN06295933_1323"/>
<dbReference type="NCBIfam" id="TIGR00022">
    <property type="entry name" value="YhcH/YjgK/YiaL family protein"/>
    <property type="match status" value="1"/>
</dbReference>
<dbReference type="OrthoDB" id="6196468at2"/>
<reference evidence="2" key="1">
    <citation type="submission" date="2017-04" db="EMBL/GenBank/DDBJ databases">
        <authorList>
            <person name="Varghese N."/>
            <person name="Submissions S."/>
        </authorList>
    </citation>
    <scope>NUCLEOTIDE SEQUENCE [LARGE SCALE GENOMIC DNA]</scope>
    <source>
        <strain evidence="2">K3S</strain>
    </source>
</reference>
<dbReference type="AlphaFoldDB" id="A0A1X7CW74"/>
<sequence>MIIDSLEQAYFYNFGPAWEKAFKFLSDIDLSLELGKHVIDGEDVFALVSEYETKVHAEGRFEAHRKYVDIQFLLSGREILGWAALKNLEPEVLYDQTRDVEFLKLLPEVPSLSTFKPGLFMAFFPEDGHMPGLAYANNPEPVKKVVVKITVAALCKP</sequence>
<evidence type="ECO:0000313" key="1">
    <source>
        <dbReference type="EMBL" id="SMF03942.1"/>
    </source>
</evidence>
<name>A0A1X7CW74_9BACT</name>
<dbReference type="Proteomes" id="UP000192906">
    <property type="component" value="Unassembled WGS sequence"/>
</dbReference>
<dbReference type="Gene3D" id="2.60.120.370">
    <property type="entry name" value="YhcH/YjgK/YiaL"/>
    <property type="match status" value="1"/>
</dbReference>
<dbReference type="PANTHER" id="PTHR34986:SF1">
    <property type="entry name" value="PROTEIN YIAL"/>
    <property type="match status" value="1"/>
</dbReference>
<dbReference type="InterPro" id="IPR004375">
    <property type="entry name" value="NanQ/TabA/YiaL"/>
</dbReference>
<proteinExistence type="predicted"/>
<protein>
    <submittedName>
        <fullName evidence="1">YhcH/YjgK/YiaL family protein</fullName>
    </submittedName>
</protein>
<organism evidence="1 2">
    <name type="scientific">Desulfovibrio gilichinskyi</name>
    <dbReference type="NCBI Taxonomy" id="1519643"/>
    <lineage>
        <taxon>Bacteria</taxon>
        <taxon>Pseudomonadati</taxon>
        <taxon>Thermodesulfobacteriota</taxon>
        <taxon>Desulfovibrionia</taxon>
        <taxon>Desulfovibrionales</taxon>
        <taxon>Desulfovibrionaceae</taxon>
        <taxon>Desulfovibrio</taxon>
    </lineage>
</organism>